<evidence type="ECO:0000256" key="2">
    <source>
        <dbReference type="SAM" id="MobiDB-lite"/>
    </source>
</evidence>
<dbReference type="Proteomes" id="UP000050909">
    <property type="component" value="Unassembled WGS sequence"/>
</dbReference>
<dbReference type="EMBL" id="AZCV01000004">
    <property type="protein sequence ID" value="KRK37642.1"/>
    <property type="molecule type" value="Genomic_DNA"/>
</dbReference>
<name>A0A0R1H2Y6_9LACO</name>
<dbReference type="AlphaFoldDB" id="A0A0R1H2Y6"/>
<feature type="compositionally biased region" description="Basic and acidic residues" evidence="2">
    <location>
        <begin position="265"/>
        <end position="281"/>
    </location>
</feature>
<feature type="region of interest" description="Disordered" evidence="2">
    <location>
        <begin position="193"/>
        <end position="298"/>
    </location>
</feature>
<organism evidence="4 5">
    <name type="scientific">Amylolactobacillus amylotrophicus DSM 20534</name>
    <dbReference type="NCBI Taxonomy" id="1423722"/>
    <lineage>
        <taxon>Bacteria</taxon>
        <taxon>Bacillati</taxon>
        <taxon>Bacillota</taxon>
        <taxon>Bacilli</taxon>
        <taxon>Lactobacillales</taxon>
        <taxon>Lactobacillaceae</taxon>
        <taxon>Amylolactobacillus</taxon>
    </lineage>
</organism>
<sequence length="298" mass="32441">MKDRTYKRSLIIISVVLFAGFIALFAGIMHNKRVDAAYNTRIERVISEIKTEEQKSERLDSAKRISAIRTLRTKLERYKKGSEKDTNIIVAYNDAIKNLGKDIRKKNNDEYSKLKTKDINKEIKSTLNEKIDGLNKLSKTLTKQEGDIYSEEEVETFVAKIQRLIKRYKKQIKAINADLKRANADTNTVSNITNADADDVEDTSADTSSEYDGGYSGSGTGSGWTGSGSAGSSSSTSGGSESSSGNAGTDSTESSTSSSADETETTVHDEGASENTVHDEGAPEPPVPDEDAPKNTVE</sequence>
<evidence type="ECO:0000256" key="3">
    <source>
        <dbReference type="SAM" id="Phobius"/>
    </source>
</evidence>
<reference evidence="4 5" key="1">
    <citation type="journal article" date="2015" name="Genome Announc.">
        <title>Expanding the biotechnology potential of lactobacilli through comparative genomics of 213 strains and associated genera.</title>
        <authorList>
            <person name="Sun Z."/>
            <person name="Harris H.M."/>
            <person name="McCann A."/>
            <person name="Guo C."/>
            <person name="Argimon S."/>
            <person name="Zhang W."/>
            <person name="Yang X."/>
            <person name="Jeffery I.B."/>
            <person name="Cooney J.C."/>
            <person name="Kagawa T.F."/>
            <person name="Liu W."/>
            <person name="Song Y."/>
            <person name="Salvetti E."/>
            <person name="Wrobel A."/>
            <person name="Rasinkangas P."/>
            <person name="Parkhill J."/>
            <person name="Rea M.C."/>
            <person name="O'Sullivan O."/>
            <person name="Ritari J."/>
            <person name="Douillard F.P."/>
            <person name="Paul Ross R."/>
            <person name="Yang R."/>
            <person name="Briner A.E."/>
            <person name="Felis G.E."/>
            <person name="de Vos W.M."/>
            <person name="Barrangou R."/>
            <person name="Klaenhammer T.R."/>
            <person name="Caufield P.W."/>
            <person name="Cui Y."/>
            <person name="Zhang H."/>
            <person name="O'Toole P.W."/>
        </authorList>
    </citation>
    <scope>NUCLEOTIDE SEQUENCE [LARGE SCALE GENOMIC DNA]</scope>
    <source>
        <strain evidence="4 5">DSM 20534</strain>
    </source>
</reference>
<comment type="caution">
    <text evidence="4">The sequence shown here is derived from an EMBL/GenBank/DDBJ whole genome shotgun (WGS) entry which is preliminary data.</text>
</comment>
<evidence type="ECO:0000256" key="1">
    <source>
        <dbReference type="SAM" id="Coils"/>
    </source>
</evidence>
<keyword evidence="3" id="KW-0472">Membrane</keyword>
<feature type="transmembrane region" description="Helical" evidence="3">
    <location>
        <begin position="9"/>
        <end position="29"/>
    </location>
</feature>
<keyword evidence="5" id="KW-1185">Reference proteome</keyword>
<gene>
    <name evidence="4" type="ORF">FC62_GL001258</name>
</gene>
<proteinExistence type="predicted"/>
<keyword evidence="3" id="KW-0812">Transmembrane</keyword>
<evidence type="ECO:0000313" key="5">
    <source>
        <dbReference type="Proteomes" id="UP000050909"/>
    </source>
</evidence>
<keyword evidence="3" id="KW-1133">Transmembrane helix</keyword>
<keyword evidence="1" id="KW-0175">Coiled coil</keyword>
<evidence type="ECO:0000313" key="4">
    <source>
        <dbReference type="EMBL" id="KRK37642.1"/>
    </source>
</evidence>
<evidence type="ECO:0008006" key="6">
    <source>
        <dbReference type="Google" id="ProtNLM"/>
    </source>
</evidence>
<feature type="compositionally biased region" description="Gly residues" evidence="2">
    <location>
        <begin position="214"/>
        <end position="229"/>
    </location>
</feature>
<feature type="coiled-coil region" evidence="1">
    <location>
        <begin position="158"/>
        <end position="185"/>
    </location>
</feature>
<accession>A0A0R1H2Y6</accession>
<dbReference type="RefSeq" id="WP_054746022.1">
    <property type="nucleotide sequence ID" value="NZ_AZCV01000004.1"/>
</dbReference>
<protein>
    <recommendedName>
        <fullName evidence="6">Extracellular protein</fullName>
    </recommendedName>
</protein>
<feature type="compositionally biased region" description="Low complexity" evidence="2">
    <location>
        <begin position="230"/>
        <end position="260"/>
    </location>
</feature>
<dbReference type="PATRIC" id="fig|1423722.3.peg.1283"/>